<evidence type="ECO:0000259" key="2">
    <source>
        <dbReference type="Pfam" id="PF00561"/>
    </source>
</evidence>
<organism evidence="3">
    <name type="scientific">Pithovirus LCPAC304</name>
    <dbReference type="NCBI Taxonomy" id="2506594"/>
    <lineage>
        <taxon>Viruses</taxon>
        <taxon>Pithoviruses</taxon>
    </lineage>
</organism>
<dbReference type="Gene3D" id="3.40.50.1820">
    <property type="entry name" value="alpha/beta hydrolase"/>
    <property type="match status" value="1"/>
</dbReference>
<dbReference type="SUPFAM" id="SSF53474">
    <property type="entry name" value="alpha/beta-Hydrolases"/>
    <property type="match status" value="1"/>
</dbReference>
<gene>
    <name evidence="3" type="ORF">LCPAC304_05020</name>
</gene>
<dbReference type="PANTHER" id="PTHR43798">
    <property type="entry name" value="MONOACYLGLYCEROL LIPASE"/>
    <property type="match status" value="1"/>
</dbReference>
<dbReference type="Pfam" id="PF00561">
    <property type="entry name" value="Abhydrolase_1"/>
    <property type="match status" value="1"/>
</dbReference>
<feature type="region of interest" description="Disordered" evidence="1">
    <location>
        <begin position="1"/>
        <end position="27"/>
    </location>
</feature>
<accession>A0A481Z9K5</accession>
<dbReference type="InterPro" id="IPR029058">
    <property type="entry name" value="AB_hydrolase_fold"/>
</dbReference>
<proteinExistence type="predicted"/>
<dbReference type="InterPro" id="IPR050266">
    <property type="entry name" value="AB_hydrolase_sf"/>
</dbReference>
<evidence type="ECO:0000313" key="3">
    <source>
        <dbReference type="EMBL" id="QBK92155.1"/>
    </source>
</evidence>
<reference evidence="3" key="1">
    <citation type="journal article" date="2019" name="MBio">
        <title>Virus Genomes from Deep Sea Sediments Expand the Ocean Megavirome and Support Independent Origins of Viral Gigantism.</title>
        <authorList>
            <person name="Backstrom D."/>
            <person name="Yutin N."/>
            <person name="Jorgensen S.L."/>
            <person name="Dharamshi J."/>
            <person name="Homa F."/>
            <person name="Zaremba-Niedwiedzka K."/>
            <person name="Spang A."/>
            <person name="Wolf Y.I."/>
            <person name="Koonin E.V."/>
            <person name="Ettema T.J."/>
        </authorList>
    </citation>
    <scope>NUCLEOTIDE SEQUENCE</scope>
</reference>
<name>A0A481Z9K5_9VIRU</name>
<protein>
    <submittedName>
        <fullName evidence="3">Haloalkane dehalogenase</fullName>
    </submittedName>
</protein>
<dbReference type="EMBL" id="MK500568">
    <property type="protein sequence ID" value="QBK92155.1"/>
    <property type="molecule type" value="Genomic_DNA"/>
</dbReference>
<dbReference type="InterPro" id="IPR000073">
    <property type="entry name" value="AB_hydrolase_1"/>
</dbReference>
<feature type="domain" description="AB hydrolase-1" evidence="2">
    <location>
        <begin position="67"/>
        <end position="193"/>
    </location>
</feature>
<evidence type="ECO:0000256" key="1">
    <source>
        <dbReference type="SAM" id="MobiDB-lite"/>
    </source>
</evidence>
<sequence>MYEAFSHSPDPDVGTEPRRSIYRNVGKPQHGKALVKTPFSGIVEENGEKILTDEMLIALTQWGDKGPIVLFLHGVPTNRRQWRPVQERLAPFCRTIAIDMLGMGESDKPLQYGKDQDVAAVARTLRLPKAKPNNPYKPWDWIFDTGYINQLMLEFYGKEKFIFVADDWGGGINSHFTARYGSKRLLAHVQLDPIAFDGYPVSEIQAIGRASAIEDEATFQMAMGALDQTMVQIFKTMVHKPDNVYNQYSLRSIKFPYIDVDYERPGASSMTMGLHWDAIRVLTDRSAILAPDLLLPYDAKKNPKGVKYDKIDVPTAVLWGDKDNMMPPLQRLRYIYAHSHPKAKVMPIRIGEAGHFAASDQVNWVSESILTFIIFVMGPGKMGDIFLGFDGIWKGDEAMMRKDLRRIYGM</sequence>